<evidence type="ECO:0000256" key="2">
    <source>
        <dbReference type="ARBA" id="ARBA00022692"/>
    </source>
</evidence>
<evidence type="ECO:0000256" key="5">
    <source>
        <dbReference type="SAM" id="MobiDB-lite"/>
    </source>
</evidence>
<feature type="transmembrane region" description="Helical" evidence="6">
    <location>
        <begin position="12"/>
        <end position="33"/>
    </location>
</feature>
<comment type="subcellular location">
    <subcellularLocation>
        <location evidence="1">Membrane</location>
        <topology evidence="1">Multi-pass membrane protein</topology>
    </subcellularLocation>
</comment>
<gene>
    <name evidence="9" type="ORF">SAMN02745202_00736</name>
</gene>
<dbReference type="STRING" id="28136.SAMN02745202_00736"/>
<accession>A0A1T4MG25</accession>
<dbReference type="RefSeq" id="WP_025069992.1">
    <property type="nucleotide sequence ID" value="NZ_CAUVVE010000001.1"/>
</dbReference>
<dbReference type="PANTHER" id="PTHR43066:SF11">
    <property type="entry name" value="PEPTIDASE S54 RHOMBOID DOMAIN-CONTAINING PROTEIN"/>
    <property type="match status" value="1"/>
</dbReference>
<evidence type="ECO:0000313" key="10">
    <source>
        <dbReference type="Proteomes" id="UP000190065"/>
    </source>
</evidence>
<evidence type="ECO:0000256" key="6">
    <source>
        <dbReference type="SAM" id="Phobius"/>
    </source>
</evidence>
<keyword evidence="9" id="KW-0645">Protease</keyword>
<dbReference type="eggNOG" id="COG0705">
    <property type="taxonomic scope" value="Bacteria"/>
</dbReference>
<feature type="domain" description="DUF6576" evidence="8">
    <location>
        <begin position="280"/>
        <end position="318"/>
    </location>
</feature>
<dbReference type="EMBL" id="FUXK01000006">
    <property type="protein sequence ID" value="SJZ65873.1"/>
    <property type="molecule type" value="Genomic_DNA"/>
</dbReference>
<name>A0A1T4MG25_9BACT</name>
<proteinExistence type="predicted"/>
<dbReference type="GO" id="GO:0004252">
    <property type="term" value="F:serine-type endopeptidase activity"/>
    <property type="evidence" value="ECO:0007669"/>
    <property type="project" value="InterPro"/>
</dbReference>
<evidence type="ECO:0000259" key="8">
    <source>
        <dbReference type="Pfam" id="PF20216"/>
    </source>
</evidence>
<reference evidence="9 10" key="1">
    <citation type="submission" date="2017-02" db="EMBL/GenBank/DDBJ databases">
        <authorList>
            <person name="Peterson S.W."/>
        </authorList>
    </citation>
    <scope>NUCLEOTIDE SEQUENCE [LARGE SCALE GENOMIC DNA]</scope>
    <source>
        <strain evidence="9 10">ATCC 43324</strain>
    </source>
</reference>
<sequence>MMRITPVTKFLLLVNVVVFLFMASSLSTLVPLFDFQDLEDMLGLHFFLAPHFHFYQIFTYMFVHAGFTHILFNMFGLWMFGPILERVWGGRRFLFYYLSCGLGAGLFQEAAQLVQFYAIMSSQVPHFALSNLLFYAQEAGAALNTWTTVGASGSIFGVLLGFGMLFPNERMFIIPFPFPIKAKYLVGGYAAVELLQALFMTGDNVAHLAHIGGMVIGFFMIRYWQKHPTQGHQSYGNGHSLFGQWKQKMENNSGTNRWGWPTHSSQNSAMGDRKADWDDNERQRKAQEEIDQILDKIRKSGYNSLSADEKRRLFEQSNRP</sequence>
<keyword evidence="3 6" id="KW-1133">Transmembrane helix</keyword>
<feature type="transmembrane region" description="Helical" evidence="6">
    <location>
        <begin position="139"/>
        <end position="162"/>
    </location>
</feature>
<evidence type="ECO:0000313" key="9">
    <source>
        <dbReference type="EMBL" id="SJZ65873.1"/>
    </source>
</evidence>
<dbReference type="Pfam" id="PF20216">
    <property type="entry name" value="DUF6576"/>
    <property type="match status" value="1"/>
</dbReference>
<protein>
    <submittedName>
        <fullName evidence="9">Membrane associated serine protease, rhomboid family</fullName>
    </submittedName>
</protein>
<dbReference type="AlphaFoldDB" id="A0A1T4MG25"/>
<feature type="compositionally biased region" description="Polar residues" evidence="5">
    <location>
        <begin position="253"/>
        <end position="269"/>
    </location>
</feature>
<feature type="transmembrane region" description="Helical" evidence="6">
    <location>
        <begin position="93"/>
        <end position="119"/>
    </location>
</feature>
<evidence type="ECO:0000256" key="3">
    <source>
        <dbReference type="ARBA" id="ARBA00022989"/>
    </source>
</evidence>
<feature type="transmembrane region" description="Helical" evidence="6">
    <location>
        <begin position="182"/>
        <end position="199"/>
    </location>
</feature>
<dbReference type="GO" id="GO:0006508">
    <property type="term" value="P:proteolysis"/>
    <property type="evidence" value="ECO:0007669"/>
    <property type="project" value="UniProtKB-KW"/>
</dbReference>
<evidence type="ECO:0000256" key="1">
    <source>
        <dbReference type="ARBA" id="ARBA00004141"/>
    </source>
</evidence>
<dbReference type="InterPro" id="IPR022764">
    <property type="entry name" value="Peptidase_S54_rhomboid_dom"/>
</dbReference>
<dbReference type="Gene3D" id="1.20.1540.10">
    <property type="entry name" value="Rhomboid-like"/>
    <property type="match status" value="1"/>
</dbReference>
<keyword evidence="4 6" id="KW-0472">Membrane</keyword>
<keyword evidence="2 6" id="KW-0812">Transmembrane</keyword>
<dbReference type="InterPro" id="IPR035952">
    <property type="entry name" value="Rhomboid-like_sf"/>
</dbReference>
<dbReference type="Pfam" id="PF01694">
    <property type="entry name" value="Rhomboid"/>
    <property type="match status" value="1"/>
</dbReference>
<feature type="compositionally biased region" description="Basic and acidic residues" evidence="5">
    <location>
        <begin position="271"/>
        <end position="288"/>
    </location>
</feature>
<feature type="domain" description="Peptidase S54 rhomboid" evidence="7">
    <location>
        <begin position="53"/>
        <end position="221"/>
    </location>
</feature>
<evidence type="ECO:0000259" key="7">
    <source>
        <dbReference type="Pfam" id="PF01694"/>
    </source>
</evidence>
<organism evidence="9 10">
    <name type="scientific">Segatella oulorum</name>
    <dbReference type="NCBI Taxonomy" id="28136"/>
    <lineage>
        <taxon>Bacteria</taxon>
        <taxon>Pseudomonadati</taxon>
        <taxon>Bacteroidota</taxon>
        <taxon>Bacteroidia</taxon>
        <taxon>Bacteroidales</taxon>
        <taxon>Prevotellaceae</taxon>
        <taxon>Segatella</taxon>
    </lineage>
</organism>
<feature type="transmembrane region" description="Helical" evidence="6">
    <location>
        <begin position="205"/>
        <end position="224"/>
    </location>
</feature>
<feature type="region of interest" description="Disordered" evidence="5">
    <location>
        <begin position="253"/>
        <end position="288"/>
    </location>
</feature>
<dbReference type="SUPFAM" id="SSF144091">
    <property type="entry name" value="Rhomboid-like"/>
    <property type="match status" value="1"/>
</dbReference>
<dbReference type="GO" id="GO:0016020">
    <property type="term" value="C:membrane"/>
    <property type="evidence" value="ECO:0007669"/>
    <property type="project" value="UniProtKB-SubCell"/>
</dbReference>
<dbReference type="PANTHER" id="PTHR43066">
    <property type="entry name" value="RHOMBOID-RELATED PROTEIN"/>
    <property type="match status" value="1"/>
</dbReference>
<evidence type="ECO:0000256" key="4">
    <source>
        <dbReference type="ARBA" id="ARBA00023136"/>
    </source>
</evidence>
<feature type="transmembrane region" description="Helical" evidence="6">
    <location>
        <begin position="53"/>
        <end position="81"/>
    </location>
</feature>
<dbReference type="Proteomes" id="UP000190065">
    <property type="component" value="Unassembled WGS sequence"/>
</dbReference>
<keyword evidence="9" id="KW-0378">Hydrolase</keyword>
<dbReference type="InterPro" id="IPR046483">
    <property type="entry name" value="DUF6576"/>
</dbReference>